<proteinExistence type="inferred from homology"/>
<evidence type="ECO:0000256" key="2">
    <source>
        <dbReference type="ARBA" id="ARBA00004141"/>
    </source>
</evidence>
<dbReference type="InterPro" id="IPR004387">
    <property type="entry name" value="Pept_M50_Zn"/>
</dbReference>
<evidence type="ECO:0000256" key="1">
    <source>
        <dbReference type="ARBA" id="ARBA00001947"/>
    </source>
</evidence>
<accession>A0A0M2V9T3</accession>
<evidence type="ECO:0000313" key="14">
    <source>
        <dbReference type="Proteomes" id="UP000034228"/>
    </source>
</evidence>
<dbReference type="Pfam" id="PF02163">
    <property type="entry name" value="Peptidase_M50"/>
    <property type="match status" value="1"/>
</dbReference>
<evidence type="ECO:0000259" key="12">
    <source>
        <dbReference type="PROSITE" id="PS50106"/>
    </source>
</evidence>
<keyword evidence="4" id="KW-0645">Protease</keyword>
<dbReference type="Proteomes" id="UP000034228">
    <property type="component" value="Unassembled WGS sequence"/>
</dbReference>
<evidence type="ECO:0000256" key="9">
    <source>
        <dbReference type="ARBA" id="ARBA00023049"/>
    </source>
</evidence>
<dbReference type="InterPro" id="IPR041489">
    <property type="entry name" value="PDZ_6"/>
</dbReference>
<dbReference type="CDD" id="cd23081">
    <property type="entry name" value="cpPDZ_EcRseP-like"/>
    <property type="match status" value="1"/>
</dbReference>
<dbReference type="GO" id="GO:0016020">
    <property type="term" value="C:membrane"/>
    <property type="evidence" value="ECO:0007669"/>
    <property type="project" value="UniProtKB-SubCell"/>
</dbReference>
<evidence type="ECO:0000256" key="7">
    <source>
        <dbReference type="ARBA" id="ARBA00022833"/>
    </source>
</evidence>
<keyword evidence="9 11" id="KW-0482">Metalloprotease</keyword>
<dbReference type="PROSITE" id="PS50106">
    <property type="entry name" value="PDZ"/>
    <property type="match status" value="1"/>
</dbReference>
<reference evidence="13 14" key="1">
    <citation type="submission" date="2015-03" db="EMBL/GenBank/DDBJ databases">
        <title>Draft genome sequences of two protease-producing strains of Arsukibacterium isolated from two cold and alkaline environments.</title>
        <authorList>
            <person name="Lylloff J.E."/>
            <person name="Skov L.B."/>
            <person name="Jepsen M."/>
            <person name="Hallin P.F."/>
            <person name="Sorensen S.J."/>
            <person name="Stougaard P."/>
            <person name="Glaring M.A."/>
        </authorList>
    </citation>
    <scope>NUCLEOTIDE SEQUENCE [LARGE SCALE GENOMIC DNA]</scope>
    <source>
        <strain evidence="13 14">GCM72</strain>
    </source>
</reference>
<dbReference type="STRING" id="336831.WG68_01700"/>
<organism evidence="13 14">
    <name type="scientific">Arsukibacterium ikkense</name>
    <dbReference type="NCBI Taxonomy" id="336831"/>
    <lineage>
        <taxon>Bacteria</taxon>
        <taxon>Pseudomonadati</taxon>
        <taxon>Pseudomonadota</taxon>
        <taxon>Gammaproteobacteria</taxon>
        <taxon>Chromatiales</taxon>
        <taxon>Chromatiaceae</taxon>
        <taxon>Arsukibacterium</taxon>
    </lineage>
</organism>
<dbReference type="SMART" id="SM00228">
    <property type="entry name" value="PDZ"/>
    <property type="match status" value="2"/>
</dbReference>
<dbReference type="GO" id="GO:0046872">
    <property type="term" value="F:metal ion binding"/>
    <property type="evidence" value="ECO:0007669"/>
    <property type="project" value="UniProtKB-KW"/>
</dbReference>
<dbReference type="EC" id="3.4.24.-" evidence="11"/>
<dbReference type="CDD" id="cd06163">
    <property type="entry name" value="S2P-M50_PDZ_RseP-like"/>
    <property type="match status" value="2"/>
</dbReference>
<dbReference type="Pfam" id="PF17820">
    <property type="entry name" value="PDZ_6"/>
    <property type="match status" value="1"/>
</dbReference>
<evidence type="ECO:0000313" key="13">
    <source>
        <dbReference type="EMBL" id="KKO47371.1"/>
    </source>
</evidence>
<evidence type="ECO:0000256" key="6">
    <source>
        <dbReference type="ARBA" id="ARBA00022801"/>
    </source>
</evidence>
<keyword evidence="5 11" id="KW-0812">Transmembrane</keyword>
<sequence>MSVFLWNAFTFVIALGLLVTVHEFGHFWVARKNGVLVKRFSIGFGKALFSWRDRQGTEFVIAAIPLGGYVRMLDERIDPVLPQFADLAFNHKTVWQRMAIIAAGPAANFIFAIFILWLMYLIGVPEAKPVIASVQPQSIVADAGVRANEQIVTVNGRTARDLRSTNLLLVEQLGRSQLTLGLLATDSGQQREVQLNVADWQFDPERQTVFASLGIELQQPRATTELALVVPESAAARAGLQVGDVIRQIDGEPVNDWPTLERLIQQNAEQNLQLEISRAGQSMRLVARPELVTRDDGFSQGMLGIHPVVTPWPEGILYTQRYGVIGAIGEGVSQTWQLTRLSFAMVAKLLTGDVSVKHLSGPISIAQGAGDTASMGLIAFLAFLALISVNLAVINLLPLPILDGGHLMYLVVELIRGKPVSEKAQEIGFRFGALVLLMLMGIALLNDISRL</sequence>
<feature type="transmembrane region" description="Helical" evidence="11">
    <location>
        <begin position="427"/>
        <end position="445"/>
    </location>
</feature>
<keyword evidence="7 11" id="KW-0862">Zinc</keyword>
<dbReference type="NCBIfam" id="NF008046">
    <property type="entry name" value="PRK10779.1"/>
    <property type="match status" value="1"/>
</dbReference>
<protein>
    <recommendedName>
        <fullName evidence="11">Zinc metalloprotease</fullName>
        <ecNumber evidence="11">3.4.24.-</ecNumber>
    </recommendedName>
</protein>
<feature type="transmembrane region" description="Helical" evidence="11">
    <location>
        <begin position="377"/>
        <end position="399"/>
    </location>
</feature>
<dbReference type="OrthoDB" id="9782003at2"/>
<keyword evidence="14" id="KW-1185">Reference proteome</keyword>
<comment type="subcellular location">
    <subcellularLocation>
        <location evidence="2">Membrane</location>
        <topology evidence="2">Multi-pass membrane protein</topology>
    </subcellularLocation>
</comment>
<dbReference type="GO" id="GO:0006508">
    <property type="term" value="P:proteolysis"/>
    <property type="evidence" value="ECO:0007669"/>
    <property type="project" value="UniProtKB-KW"/>
</dbReference>
<comment type="cofactor">
    <cofactor evidence="1 11">
        <name>Zn(2+)</name>
        <dbReference type="ChEBI" id="CHEBI:29105"/>
    </cofactor>
</comment>
<keyword evidence="6 11" id="KW-0378">Hydrolase</keyword>
<dbReference type="InterPro" id="IPR001478">
    <property type="entry name" value="PDZ"/>
</dbReference>
<comment type="caution">
    <text evidence="13">The sequence shown here is derived from an EMBL/GenBank/DDBJ whole genome shotgun (WGS) entry which is preliminary data.</text>
</comment>
<dbReference type="PANTHER" id="PTHR42837">
    <property type="entry name" value="REGULATOR OF SIGMA-E PROTEASE RSEP"/>
    <property type="match status" value="1"/>
</dbReference>
<evidence type="ECO:0000256" key="8">
    <source>
        <dbReference type="ARBA" id="ARBA00022989"/>
    </source>
</evidence>
<evidence type="ECO:0000256" key="5">
    <source>
        <dbReference type="ARBA" id="ARBA00022692"/>
    </source>
</evidence>
<dbReference type="InterPro" id="IPR008915">
    <property type="entry name" value="Peptidase_M50"/>
</dbReference>
<dbReference type="SUPFAM" id="SSF50156">
    <property type="entry name" value="PDZ domain-like"/>
    <property type="match status" value="2"/>
</dbReference>
<evidence type="ECO:0000256" key="10">
    <source>
        <dbReference type="ARBA" id="ARBA00023136"/>
    </source>
</evidence>
<evidence type="ECO:0000256" key="3">
    <source>
        <dbReference type="ARBA" id="ARBA00007931"/>
    </source>
</evidence>
<keyword evidence="8 11" id="KW-1133">Transmembrane helix</keyword>
<feature type="domain" description="PDZ" evidence="12">
    <location>
        <begin position="192"/>
        <end position="273"/>
    </location>
</feature>
<keyword evidence="11" id="KW-0479">Metal-binding</keyword>
<dbReference type="EMBL" id="LAHO01000001">
    <property type="protein sequence ID" value="KKO47371.1"/>
    <property type="molecule type" value="Genomic_DNA"/>
</dbReference>
<evidence type="ECO:0000256" key="11">
    <source>
        <dbReference type="RuleBase" id="RU362031"/>
    </source>
</evidence>
<dbReference type="RefSeq" id="WP_046555898.1">
    <property type="nucleotide sequence ID" value="NZ_LAHO01000001.1"/>
</dbReference>
<dbReference type="NCBIfam" id="TIGR00054">
    <property type="entry name" value="RIP metalloprotease RseP"/>
    <property type="match status" value="1"/>
</dbReference>
<gene>
    <name evidence="13" type="ORF">WG68_01700</name>
</gene>
<comment type="similarity">
    <text evidence="3 11">Belongs to the peptidase M50B family.</text>
</comment>
<keyword evidence="10 11" id="KW-0472">Membrane</keyword>
<dbReference type="PANTHER" id="PTHR42837:SF2">
    <property type="entry name" value="MEMBRANE METALLOPROTEASE ARASP2, CHLOROPLASTIC-RELATED"/>
    <property type="match status" value="1"/>
</dbReference>
<dbReference type="GO" id="GO:0004222">
    <property type="term" value="F:metalloendopeptidase activity"/>
    <property type="evidence" value="ECO:0007669"/>
    <property type="project" value="InterPro"/>
</dbReference>
<feature type="transmembrane region" description="Helical" evidence="11">
    <location>
        <begin position="6"/>
        <end position="29"/>
    </location>
</feature>
<dbReference type="InterPro" id="IPR036034">
    <property type="entry name" value="PDZ_sf"/>
</dbReference>
<evidence type="ECO:0000256" key="4">
    <source>
        <dbReference type="ARBA" id="ARBA00022670"/>
    </source>
</evidence>
<dbReference type="AlphaFoldDB" id="A0A0M2V9T3"/>
<name>A0A0M2V9T3_9GAMM</name>
<feature type="transmembrane region" description="Helical" evidence="11">
    <location>
        <begin position="99"/>
        <end position="122"/>
    </location>
</feature>
<dbReference type="Gene3D" id="2.30.42.10">
    <property type="match status" value="2"/>
</dbReference>
<dbReference type="PATRIC" id="fig|336831.14.peg.2546"/>